<protein>
    <submittedName>
        <fullName evidence="2">Uncharacterized protein</fullName>
    </submittedName>
</protein>
<organism evidence="2 3">
    <name type="scientific">Thauera phenolivorans</name>
    <dbReference type="NCBI Taxonomy" id="1792543"/>
    <lineage>
        <taxon>Bacteria</taxon>
        <taxon>Pseudomonadati</taxon>
        <taxon>Pseudomonadota</taxon>
        <taxon>Betaproteobacteria</taxon>
        <taxon>Rhodocyclales</taxon>
        <taxon>Zoogloeaceae</taxon>
        <taxon>Thauera</taxon>
    </lineage>
</organism>
<evidence type="ECO:0000256" key="1">
    <source>
        <dbReference type="SAM" id="Phobius"/>
    </source>
</evidence>
<dbReference type="Proteomes" id="UP000536534">
    <property type="component" value="Unassembled WGS sequence"/>
</dbReference>
<evidence type="ECO:0000313" key="2">
    <source>
        <dbReference type="EMBL" id="NLF53451.1"/>
    </source>
</evidence>
<sequence length="71" mass="7392">MLFGTIVILIRNSDADDRRTALTILGTVSAFIAAAWLVPAGATYVAGSSSHAALGPWIALFVVALFYGLVP</sequence>
<keyword evidence="1" id="KW-0812">Transmembrane</keyword>
<keyword evidence="1" id="KW-0472">Membrane</keyword>
<evidence type="ECO:0000313" key="3">
    <source>
        <dbReference type="Proteomes" id="UP000536534"/>
    </source>
</evidence>
<accession>A0A7X7LV60</accession>
<comment type="caution">
    <text evidence="2">The sequence shown here is derived from an EMBL/GenBank/DDBJ whole genome shotgun (WGS) entry which is preliminary data.</text>
</comment>
<feature type="non-terminal residue" evidence="2">
    <location>
        <position position="71"/>
    </location>
</feature>
<proteinExistence type="predicted"/>
<keyword evidence="1" id="KW-1133">Transmembrane helix</keyword>
<dbReference type="AlphaFoldDB" id="A0A7X7LV60"/>
<name>A0A7X7LV60_9RHOO</name>
<reference evidence="2 3" key="1">
    <citation type="journal article" date="2020" name="Biotechnol. Biofuels">
        <title>New insights from the biogas microbiome by comprehensive genome-resolved metagenomics of nearly 1600 species originating from multiple anaerobic digesters.</title>
        <authorList>
            <person name="Campanaro S."/>
            <person name="Treu L."/>
            <person name="Rodriguez-R L.M."/>
            <person name="Kovalovszki A."/>
            <person name="Ziels R.M."/>
            <person name="Maus I."/>
            <person name="Zhu X."/>
            <person name="Kougias P.G."/>
            <person name="Basile A."/>
            <person name="Luo G."/>
            <person name="Schluter A."/>
            <person name="Konstantinidis K.T."/>
            <person name="Angelidaki I."/>
        </authorList>
    </citation>
    <scope>NUCLEOTIDE SEQUENCE [LARGE SCALE GENOMIC DNA]</scope>
    <source>
        <strain evidence="2">AS06rmzACSIP_256</strain>
    </source>
</reference>
<feature type="transmembrane region" description="Helical" evidence="1">
    <location>
        <begin position="21"/>
        <end position="46"/>
    </location>
</feature>
<feature type="transmembrane region" description="Helical" evidence="1">
    <location>
        <begin position="52"/>
        <end position="70"/>
    </location>
</feature>
<dbReference type="EMBL" id="JAAYYV010000092">
    <property type="protein sequence ID" value="NLF53451.1"/>
    <property type="molecule type" value="Genomic_DNA"/>
</dbReference>
<gene>
    <name evidence="2" type="ORF">GX576_03440</name>
</gene>